<dbReference type="PIRSF" id="PIRSF039026">
    <property type="entry name" value="SiaP"/>
    <property type="match status" value="1"/>
</dbReference>
<reference evidence="3" key="1">
    <citation type="journal article" date="2019" name="Int. J. Syst. Evol. Microbiol.">
        <title>The Global Catalogue of Microorganisms (GCM) 10K type strain sequencing project: providing services to taxonomists for standard genome sequencing and annotation.</title>
        <authorList>
            <consortium name="The Broad Institute Genomics Platform"/>
            <consortium name="The Broad Institute Genome Sequencing Center for Infectious Disease"/>
            <person name="Wu L."/>
            <person name="Ma J."/>
        </authorList>
    </citation>
    <scope>NUCLEOTIDE SEQUENCE [LARGE SCALE GENOMIC DNA]</scope>
    <source>
        <strain evidence="3">KCTC 12847</strain>
    </source>
</reference>
<dbReference type="PANTHER" id="PTHR33376">
    <property type="match status" value="1"/>
</dbReference>
<name>A0ABV7M436_9GAMM</name>
<proteinExistence type="predicted"/>
<dbReference type="Proteomes" id="UP001595640">
    <property type="component" value="Unassembled WGS sequence"/>
</dbReference>
<evidence type="ECO:0000313" key="3">
    <source>
        <dbReference type="Proteomes" id="UP001595640"/>
    </source>
</evidence>
<protein>
    <submittedName>
        <fullName evidence="2">TRAP transporter substrate-binding protein</fullName>
    </submittedName>
</protein>
<dbReference type="Pfam" id="PF03480">
    <property type="entry name" value="DctP"/>
    <property type="match status" value="1"/>
</dbReference>
<evidence type="ECO:0000256" key="1">
    <source>
        <dbReference type="ARBA" id="ARBA00022729"/>
    </source>
</evidence>
<dbReference type="CDD" id="cd13604">
    <property type="entry name" value="PBP2_TRAP_ketoacid_lactate_like"/>
    <property type="match status" value="1"/>
</dbReference>
<comment type="caution">
    <text evidence="2">The sequence shown here is derived from an EMBL/GenBank/DDBJ whole genome shotgun (WGS) entry which is preliminary data.</text>
</comment>
<dbReference type="RefSeq" id="WP_019017851.1">
    <property type="nucleotide sequence ID" value="NZ_BMXD01000001.1"/>
</dbReference>
<keyword evidence="3" id="KW-1185">Reference proteome</keyword>
<dbReference type="PANTHER" id="PTHR33376:SF5">
    <property type="entry name" value="EXTRACYTOPLASMIC SOLUTE RECEPTOR PROTEIN"/>
    <property type="match status" value="1"/>
</dbReference>
<dbReference type="InterPro" id="IPR018389">
    <property type="entry name" value="DctP_fam"/>
</dbReference>
<dbReference type="InterPro" id="IPR026289">
    <property type="entry name" value="SBP_TakP-like"/>
</dbReference>
<accession>A0ABV7M436</accession>
<dbReference type="Gene3D" id="3.40.190.10">
    <property type="entry name" value="Periplasmic binding protein-like II"/>
    <property type="match status" value="1"/>
</dbReference>
<sequence>MKKDAHARTLIAAGIGAALGVMLSTPALAEGPKRLDVASTFSTQNFLGEGAVHLSKELETATGGAVSLRVHEPGDLVPPFEVFNAVSSGAVQAGWAWPGYWAGTVPITNLYGGLPFGPNPEAFMSWMWAGEGLELLQKAYDPYNVKVLPCLIYPQETGGWYNQEINTPEDFKGLSMRISGLGAKVLNKLGASTQLVPGNEIYLALERGRVDAIEFSAPIVDASMGFEEIAKYYYFPGWHQGANWNNLLINKGVWDQYSDERKAQFETACRSNVQWAMSVAPPEQVRVIHQLEEKGVQVRRFPDEVVSALQDAWVEVRQDEMQKHPAFKEAYESLMKHVQLIDEWYELQALPAPKAIQGENQPTPVKGEGDA</sequence>
<organism evidence="2 3">
    <name type="scientific">Modicisalibacter luteus</name>
    <dbReference type="NCBI Taxonomy" id="453962"/>
    <lineage>
        <taxon>Bacteria</taxon>
        <taxon>Pseudomonadati</taxon>
        <taxon>Pseudomonadota</taxon>
        <taxon>Gammaproteobacteria</taxon>
        <taxon>Oceanospirillales</taxon>
        <taxon>Halomonadaceae</taxon>
        <taxon>Modicisalibacter</taxon>
    </lineage>
</organism>
<dbReference type="InterPro" id="IPR038404">
    <property type="entry name" value="TRAP_DctP_sf"/>
</dbReference>
<evidence type="ECO:0000313" key="2">
    <source>
        <dbReference type="EMBL" id="MFC3293584.1"/>
    </source>
</evidence>
<dbReference type="Gene3D" id="3.40.190.170">
    <property type="entry name" value="Bacterial extracellular solute-binding protein, family 7"/>
    <property type="match status" value="1"/>
</dbReference>
<dbReference type="EMBL" id="JBHRUH010000031">
    <property type="protein sequence ID" value="MFC3293584.1"/>
    <property type="molecule type" value="Genomic_DNA"/>
</dbReference>
<keyword evidence="1" id="KW-0732">Signal</keyword>
<gene>
    <name evidence="2" type="ORF">ACFOEI_16125</name>
</gene>